<dbReference type="GO" id="GO:0045454">
    <property type="term" value="P:cell redox homeostasis"/>
    <property type="evidence" value="ECO:0007669"/>
    <property type="project" value="InterPro"/>
</dbReference>
<dbReference type="SUPFAM" id="SSF52833">
    <property type="entry name" value="Thioredoxin-like"/>
    <property type="match status" value="1"/>
</dbReference>
<evidence type="ECO:0000256" key="1">
    <source>
        <dbReference type="ARBA" id="ARBA00011245"/>
    </source>
</evidence>
<dbReference type="EMBL" id="CP050313">
    <property type="protein sequence ID" value="QIR14317.1"/>
    <property type="molecule type" value="Genomic_DNA"/>
</dbReference>
<dbReference type="InterPro" id="IPR014025">
    <property type="entry name" value="Glutaredoxin_subgr"/>
</dbReference>
<organism evidence="5 6">
    <name type="scientific">Shewanella aestuarii</name>
    <dbReference type="NCBI Taxonomy" id="1028752"/>
    <lineage>
        <taxon>Bacteria</taxon>
        <taxon>Pseudomonadati</taxon>
        <taxon>Pseudomonadota</taxon>
        <taxon>Gammaproteobacteria</taxon>
        <taxon>Alteromonadales</taxon>
        <taxon>Shewanellaceae</taxon>
        <taxon>Shewanella</taxon>
    </lineage>
</organism>
<evidence type="ECO:0000313" key="5">
    <source>
        <dbReference type="EMBL" id="QIR14317.1"/>
    </source>
</evidence>
<dbReference type="Pfam" id="PF00462">
    <property type="entry name" value="Glutaredoxin"/>
    <property type="match status" value="1"/>
</dbReference>
<feature type="domain" description="Glutaredoxin" evidence="4">
    <location>
        <begin position="3"/>
        <end position="68"/>
    </location>
</feature>
<dbReference type="CDD" id="cd02066">
    <property type="entry name" value="GRX_family"/>
    <property type="match status" value="1"/>
</dbReference>
<dbReference type="NCBIfam" id="TIGR02183">
    <property type="entry name" value="GRXA"/>
    <property type="match status" value="1"/>
</dbReference>
<dbReference type="Gene3D" id="3.40.30.10">
    <property type="entry name" value="Glutaredoxin"/>
    <property type="match status" value="1"/>
</dbReference>
<name>A0A6G9QJS4_9GAMM</name>
<reference evidence="5 6" key="1">
    <citation type="submission" date="2020-03" db="EMBL/GenBank/DDBJ databases">
        <title>Complete genome sequence of Shewanella sp.</title>
        <authorList>
            <person name="Kim Y.-S."/>
            <person name="Kim S.-J."/>
            <person name="Jung H.-K."/>
            <person name="Kim K.-H."/>
        </authorList>
    </citation>
    <scope>NUCLEOTIDE SEQUENCE [LARGE SCALE GENOMIC DNA]</scope>
    <source>
        <strain evidence="5 6">PN3F2</strain>
    </source>
</reference>
<evidence type="ECO:0000259" key="4">
    <source>
        <dbReference type="Pfam" id="PF00462"/>
    </source>
</evidence>
<evidence type="ECO:0000313" key="6">
    <source>
        <dbReference type="Proteomes" id="UP000502608"/>
    </source>
</evidence>
<dbReference type="NCBIfam" id="NF008401">
    <property type="entry name" value="PRK11200.1"/>
    <property type="match status" value="1"/>
</dbReference>
<dbReference type="InterPro" id="IPR036249">
    <property type="entry name" value="Thioredoxin-like_sf"/>
</dbReference>
<dbReference type="AlphaFoldDB" id="A0A6G9QJS4"/>
<comment type="subunit">
    <text evidence="1">Monomer.</text>
</comment>
<dbReference type="RefSeq" id="WP_167676956.1">
    <property type="nucleotide sequence ID" value="NZ_CP050313.1"/>
</dbReference>
<protein>
    <submittedName>
        <fullName evidence="5">GrxA family glutaredoxin</fullName>
    </submittedName>
</protein>
<evidence type="ECO:0000256" key="3">
    <source>
        <dbReference type="ARBA" id="ARBA00023284"/>
    </source>
</evidence>
<dbReference type="KEGG" id="saes:HBH39_07325"/>
<dbReference type="PROSITE" id="PS00195">
    <property type="entry name" value="GLUTAREDOXIN_1"/>
    <property type="match status" value="1"/>
</dbReference>
<dbReference type="GO" id="GO:0009055">
    <property type="term" value="F:electron transfer activity"/>
    <property type="evidence" value="ECO:0007669"/>
    <property type="project" value="InterPro"/>
</dbReference>
<accession>A0A6G9QJS4</accession>
<evidence type="ECO:0000256" key="2">
    <source>
        <dbReference type="ARBA" id="ARBA00023157"/>
    </source>
</evidence>
<keyword evidence="6" id="KW-1185">Reference proteome</keyword>
<dbReference type="Proteomes" id="UP000502608">
    <property type="component" value="Chromosome"/>
</dbReference>
<dbReference type="InterPro" id="IPR011767">
    <property type="entry name" value="GLR_AS"/>
</dbReference>
<dbReference type="PROSITE" id="PS51354">
    <property type="entry name" value="GLUTAREDOXIN_2"/>
    <property type="match status" value="1"/>
</dbReference>
<dbReference type="InterPro" id="IPR002109">
    <property type="entry name" value="Glutaredoxin"/>
</dbReference>
<sequence length="86" mass="9725">MFVVIFGRPGCPYCVRAVELSEKLTEHRDDFKFKYVDIHAEGISKADLSKSVGKPVETVPQIFIDEQPIGGYTDFEAYVRQNGLLD</sequence>
<proteinExistence type="predicted"/>
<dbReference type="PRINTS" id="PR00160">
    <property type="entry name" value="GLUTAREDOXIN"/>
</dbReference>
<dbReference type="GO" id="GO:0015035">
    <property type="term" value="F:protein-disulfide reductase activity"/>
    <property type="evidence" value="ECO:0007669"/>
    <property type="project" value="InterPro"/>
</dbReference>
<gene>
    <name evidence="5" type="ORF">HBH39_07325</name>
</gene>
<keyword evidence="3" id="KW-0676">Redox-active center</keyword>
<dbReference type="InterPro" id="IPR011902">
    <property type="entry name" value="GRXA"/>
</dbReference>
<keyword evidence="2" id="KW-1015">Disulfide bond</keyword>